<name>A0A840VPB8_9PROT</name>
<reference evidence="2 3" key="1">
    <citation type="submission" date="2020-08" db="EMBL/GenBank/DDBJ databases">
        <title>Genomic Encyclopedia of Type Strains, Phase IV (KMG-IV): sequencing the most valuable type-strain genomes for metagenomic binning, comparative biology and taxonomic classification.</title>
        <authorList>
            <person name="Goeker M."/>
        </authorList>
    </citation>
    <scope>NUCLEOTIDE SEQUENCE [LARGE SCALE GENOMIC DNA]</scope>
    <source>
        <strain evidence="2 3">DSM 27026</strain>
    </source>
</reference>
<proteinExistence type="predicted"/>
<comment type="caution">
    <text evidence="2">The sequence shown here is derived from an EMBL/GenBank/DDBJ whole genome shotgun (WGS) entry which is preliminary data.</text>
</comment>
<evidence type="ECO:0000313" key="3">
    <source>
        <dbReference type="Proteomes" id="UP000553706"/>
    </source>
</evidence>
<dbReference type="Proteomes" id="UP000553706">
    <property type="component" value="Unassembled WGS sequence"/>
</dbReference>
<sequence length="72" mass="8575">MLATRRGWGIFVVLPLDWARRAWARLEEVRHAARTRRILATLDDHTLSDIGVSRAEVLEEIRRMPWDTRPRR</sequence>
<dbReference type="AlphaFoldDB" id="A0A840VPB8"/>
<evidence type="ECO:0000259" key="1">
    <source>
        <dbReference type="Pfam" id="PF06568"/>
    </source>
</evidence>
<keyword evidence="3" id="KW-1185">Reference proteome</keyword>
<feature type="domain" description="YjiS-like" evidence="1">
    <location>
        <begin position="23"/>
        <end position="57"/>
    </location>
</feature>
<dbReference type="Pfam" id="PF06568">
    <property type="entry name" value="YjiS-like"/>
    <property type="match status" value="1"/>
</dbReference>
<dbReference type="EMBL" id="JACHFJ010000005">
    <property type="protein sequence ID" value="MBB5373250.1"/>
    <property type="molecule type" value="Genomic_DNA"/>
</dbReference>
<dbReference type="RefSeq" id="WP_183266261.1">
    <property type="nucleotide sequence ID" value="NZ_JACHFJ010000005.1"/>
</dbReference>
<dbReference type="InterPro" id="IPR009506">
    <property type="entry name" value="YjiS-like"/>
</dbReference>
<organism evidence="2 3">
    <name type="scientific">Acidocella aromatica</name>
    <dbReference type="NCBI Taxonomy" id="1303579"/>
    <lineage>
        <taxon>Bacteria</taxon>
        <taxon>Pseudomonadati</taxon>
        <taxon>Pseudomonadota</taxon>
        <taxon>Alphaproteobacteria</taxon>
        <taxon>Acetobacterales</taxon>
        <taxon>Acidocellaceae</taxon>
        <taxon>Acidocella</taxon>
    </lineage>
</organism>
<accession>A0A840VPB8</accession>
<gene>
    <name evidence="2" type="ORF">HNP71_001509</name>
</gene>
<evidence type="ECO:0000313" key="2">
    <source>
        <dbReference type="EMBL" id="MBB5373250.1"/>
    </source>
</evidence>
<protein>
    <submittedName>
        <fullName evidence="2">Uncharacterized protein YjiS (DUF1127 family)</fullName>
    </submittedName>
</protein>